<dbReference type="Proteomes" id="UP000287651">
    <property type="component" value="Unassembled WGS sequence"/>
</dbReference>
<name>A0A427AB24_ENSVE</name>
<accession>A0A427AB24</accession>
<evidence type="ECO:0000313" key="1">
    <source>
        <dbReference type="EMBL" id="RRT73437.1"/>
    </source>
</evidence>
<dbReference type="AlphaFoldDB" id="A0A427AB24"/>
<sequence>MLGPTQVRALGRGSNDVVGTHQEIVGSSPKVSKACQEFAGSSPKVSRACREFVGSLSRVIRDLPRVRRELAGNALGVCQKMTKTHQEFTGGYQEDC</sequence>
<reference evidence="1 2" key="1">
    <citation type="journal article" date="2014" name="Agronomy (Basel)">
        <title>A Draft Genome Sequence for Ensete ventricosum, the Drought-Tolerant Tree Against Hunger.</title>
        <authorList>
            <person name="Harrison J."/>
            <person name="Moore K.A."/>
            <person name="Paszkiewicz K."/>
            <person name="Jones T."/>
            <person name="Grant M."/>
            <person name="Ambacheew D."/>
            <person name="Muzemil S."/>
            <person name="Studholme D.J."/>
        </authorList>
    </citation>
    <scope>NUCLEOTIDE SEQUENCE [LARGE SCALE GENOMIC DNA]</scope>
</reference>
<comment type="caution">
    <text evidence="1">The sequence shown here is derived from an EMBL/GenBank/DDBJ whole genome shotgun (WGS) entry which is preliminary data.</text>
</comment>
<proteinExistence type="predicted"/>
<evidence type="ECO:0000313" key="2">
    <source>
        <dbReference type="Proteomes" id="UP000287651"/>
    </source>
</evidence>
<dbReference type="EMBL" id="AMZH03003095">
    <property type="protein sequence ID" value="RRT73437.1"/>
    <property type="molecule type" value="Genomic_DNA"/>
</dbReference>
<organism evidence="1 2">
    <name type="scientific">Ensete ventricosum</name>
    <name type="common">Abyssinian banana</name>
    <name type="synonym">Musa ensete</name>
    <dbReference type="NCBI Taxonomy" id="4639"/>
    <lineage>
        <taxon>Eukaryota</taxon>
        <taxon>Viridiplantae</taxon>
        <taxon>Streptophyta</taxon>
        <taxon>Embryophyta</taxon>
        <taxon>Tracheophyta</taxon>
        <taxon>Spermatophyta</taxon>
        <taxon>Magnoliopsida</taxon>
        <taxon>Liliopsida</taxon>
        <taxon>Zingiberales</taxon>
        <taxon>Musaceae</taxon>
        <taxon>Ensete</taxon>
    </lineage>
</organism>
<gene>
    <name evidence="1" type="ORF">B296_00001212</name>
</gene>
<protein>
    <submittedName>
        <fullName evidence="1">Uncharacterized protein</fullName>
    </submittedName>
</protein>